<organism evidence="3 4">
    <name type="scientific">Colwellia psychrerythraea (strain 34H / ATCC BAA-681)</name>
    <name type="common">Vibrio psychroerythus</name>
    <dbReference type="NCBI Taxonomy" id="167879"/>
    <lineage>
        <taxon>Bacteria</taxon>
        <taxon>Pseudomonadati</taxon>
        <taxon>Pseudomonadota</taxon>
        <taxon>Gammaproteobacteria</taxon>
        <taxon>Alteromonadales</taxon>
        <taxon>Colwelliaceae</taxon>
        <taxon>Colwellia</taxon>
    </lineage>
</organism>
<dbReference type="PROSITE" id="PS50043">
    <property type="entry name" value="HTH_LUXR_2"/>
    <property type="match status" value="1"/>
</dbReference>
<dbReference type="HOGENOM" id="CLU_109818_1_1_6"/>
<accession>Q47YK2</accession>
<feature type="domain" description="HTH luxR-type" evidence="2">
    <location>
        <begin position="85"/>
        <end position="150"/>
    </location>
</feature>
<dbReference type="Proteomes" id="UP000000547">
    <property type="component" value="Chromosome"/>
</dbReference>
<dbReference type="InterPro" id="IPR036388">
    <property type="entry name" value="WH-like_DNA-bd_sf"/>
</dbReference>
<sequence length="154" mass="17432">MSLKLYLPAIVLAFAMVFFIFDIISDVLSNEDGFLHLSLELMVFMAISLVLFHELQHVKSLNKVIIIEKSKTARLAGELLQVMKEQFAKWQLTPSECEVSLLLIKGLSMKEIAEARQVKEKTVRGQATAIYAKANCAGRHELAAYFIEDLMREV</sequence>
<name>Q47YK2_COLP3</name>
<evidence type="ECO:0000313" key="3">
    <source>
        <dbReference type="EMBL" id="AAZ24664.1"/>
    </source>
</evidence>
<protein>
    <submittedName>
        <fullName evidence="3">Transcriptional regulator, LuxR family</fullName>
    </submittedName>
</protein>
<dbReference type="EMBL" id="CP000083">
    <property type="protein sequence ID" value="AAZ24664.1"/>
    <property type="molecule type" value="Genomic_DNA"/>
</dbReference>
<gene>
    <name evidence="3" type="ordered locus">CPS_3443</name>
</gene>
<evidence type="ECO:0000313" key="4">
    <source>
        <dbReference type="Proteomes" id="UP000000547"/>
    </source>
</evidence>
<dbReference type="InterPro" id="IPR000792">
    <property type="entry name" value="Tscrpt_reg_LuxR_C"/>
</dbReference>
<keyword evidence="1" id="KW-0472">Membrane</keyword>
<keyword evidence="1" id="KW-1133">Transmembrane helix</keyword>
<feature type="transmembrane region" description="Helical" evidence="1">
    <location>
        <begin position="34"/>
        <end position="52"/>
    </location>
</feature>
<keyword evidence="1" id="KW-0812">Transmembrane</keyword>
<dbReference type="SMART" id="SM00421">
    <property type="entry name" value="HTH_LUXR"/>
    <property type="match status" value="1"/>
</dbReference>
<dbReference type="GO" id="GO:0006355">
    <property type="term" value="P:regulation of DNA-templated transcription"/>
    <property type="evidence" value="ECO:0007669"/>
    <property type="project" value="InterPro"/>
</dbReference>
<dbReference type="Gene3D" id="1.10.10.10">
    <property type="entry name" value="Winged helix-like DNA-binding domain superfamily/Winged helix DNA-binding domain"/>
    <property type="match status" value="1"/>
</dbReference>
<dbReference type="GO" id="GO:0003677">
    <property type="term" value="F:DNA binding"/>
    <property type="evidence" value="ECO:0007669"/>
    <property type="project" value="InterPro"/>
</dbReference>
<dbReference type="InterPro" id="IPR016032">
    <property type="entry name" value="Sig_transdc_resp-reg_C-effctor"/>
</dbReference>
<dbReference type="KEGG" id="cps:CPS_3443"/>
<proteinExistence type="predicted"/>
<reference evidence="3" key="1">
    <citation type="journal article" date="2005" name="Proc. Natl. Acad. Sci. U.S.A.">
        <title>The psychrophilic lifestyle as revealed by the genome sequence of Colwellia psychrerythraea 34H through genomic and proteomic analyses.</title>
        <authorList>
            <person name="Methe B.A."/>
            <person name="Nelson K.E."/>
            <person name="Deming J.W."/>
            <person name="Momen B."/>
            <person name="Melamud E."/>
            <person name="Zhang X."/>
            <person name="Moult J."/>
            <person name="Madupu R."/>
            <person name="Nelson W.C."/>
            <person name="Dodson R.J."/>
            <person name="Brinkac L.M."/>
            <person name="Daugherty S.C."/>
            <person name="Durkin A.S."/>
            <person name="DeBoy R.T."/>
            <person name="Kolonay J.F."/>
            <person name="Sullivan S.A."/>
            <person name="Zhou L."/>
            <person name="Davidsen T.M."/>
            <person name="Wu M."/>
            <person name="Huston A.L."/>
            <person name="Lewis M."/>
            <person name="Weaver B."/>
            <person name="Weidman J.F."/>
            <person name="Khouri H."/>
            <person name="Utterback T.R."/>
            <person name="Feldblyum T.V."/>
            <person name="Fraser C.M."/>
        </authorList>
    </citation>
    <scope>NUCLEOTIDE SEQUENCE [LARGE SCALE GENOMIC DNA]</scope>
    <source>
        <strain evidence="3">34H</strain>
    </source>
</reference>
<dbReference type="RefSeq" id="WP_011044204.1">
    <property type="nucleotide sequence ID" value="NC_003910.7"/>
</dbReference>
<dbReference type="SUPFAM" id="SSF46894">
    <property type="entry name" value="C-terminal effector domain of the bipartite response regulators"/>
    <property type="match status" value="1"/>
</dbReference>
<evidence type="ECO:0000259" key="2">
    <source>
        <dbReference type="PROSITE" id="PS50043"/>
    </source>
</evidence>
<dbReference type="PRINTS" id="PR00038">
    <property type="entry name" value="HTHLUXR"/>
</dbReference>
<dbReference type="Pfam" id="PF00196">
    <property type="entry name" value="GerE"/>
    <property type="match status" value="1"/>
</dbReference>
<dbReference type="AlphaFoldDB" id="Q47YK2"/>
<evidence type="ECO:0000256" key="1">
    <source>
        <dbReference type="SAM" id="Phobius"/>
    </source>
</evidence>
<dbReference type="STRING" id="167879.CPS_3443"/>
<feature type="transmembrane region" description="Helical" evidence="1">
    <location>
        <begin position="5"/>
        <end position="28"/>
    </location>
</feature>